<evidence type="ECO:0000256" key="4">
    <source>
        <dbReference type="ARBA" id="ARBA00023015"/>
    </source>
</evidence>
<evidence type="ECO:0008006" key="9">
    <source>
        <dbReference type="Google" id="ProtNLM"/>
    </source>
</evidence>
<dbReference type="PANTHER" id="PTHR10253">
    <property type="entry name" value="POLYCOMB PROTEIN"/>
    <property type="match status" value="1"/>
</dbReference>
<dbReference type="Gene3D" id="2.130.10.10">
    <property type="entry name" value="YVTN repeat-like/Quinoprotein amine dehydrogenase"/>
    <property type="match status" value="1"/>
</dbReference>
<dbReference type="SMART" id="SM00320">
    <property type="entry name" value="WD40"/>
    <property type="match status" value="2"/>
</dbReference>
<dbReference type="AlphaFoldDB" id="A0AAD2HRU8"/>
<keyword evidence="8" id="KW-1185">Reference proteome</keyword>
<gene>
    <name evidence="7" type="ORF">MYCIT1_LOCUS30689</name>
</gene>
<evidence type="ECO:0000313" key="8">
    <source>
        <dbReference type="Proteomes" id="UP001295794"/>
    </source>
</evidence>
<keyword evidence="4" id="KW-0805">Transcription regulation</keyword>
<dbReference type="Pfam" id="PF00400">
    <property type="entry name" value="WD40"/>
    <property type="match status" value="2"/>
</dbReference>
<reference evidence="7" key="1">
    <citation type="submission" date="2023-11" db="EMBL/GenBank/DDBJ databases">
        <authorList>
            <person name="De Vega J J."/>
            <person name="De Vega J J."/>
        </authorList>
    </citation>
    <scope>NUCLEOTIDE SEQUENCE</scope>
</reference>
<evidence type="ECO:0000256" key="5">
    <source>
        <dbReference type="ARBA" id="ARBA00023163"/>
    </source>
</evidence>
<dbReference type="Proteomes" id="UP001295794">
    <property type="component" value="Unassembled WGS sequence"/>
</dbReference>
<comment type="caution">
    <text evidence="7">The sequence shown here is derived from an EMBL/GenBank/DDBJ whole genome shotgun (WGS) entry which is preliminary data.</text>
</comment>
<keyword evidence="5" id="KW-0804">Transcription</keyword>
<keyword evidence="2 6" id="KW-0853">WD repeat</keyword>
<proteinExistence type="inferred from homology"/>
<dbReference type="EMBL" id="CAVNYO010000440">
    <property type="protein sequence ID" value="CAK5280201.1"/>
    <property type="molecule type" value="Genomic_DNA"/>
</dbReference>
<feature type="repeat" description="WD" evidence="6">
    <location>
        <begin position="135"/>
        <end position="170"/>
    </location>
</feature>
<evidence type="ECO:0000256" key="2">
    <source>
        <dbReference type="ARBA" id="ARBA00022574"/>
    </source>
</evidence>
<evidence type="ECO:0000256" key="3">
    <source>
        <dbReference type="ARBA" id="ARBA00022737"/>
    </source>
</evidence>
<dbReference type="InterPro" id="IPR051243">
    <property type="entry name" value="PcG_WD-repeat"/>
</dbReference>
<name>A0AAD2HRU8_9AGAR</name>
<feature type="repeat" description="WD" evidence="6">
    <location>
        <begin position="219"/>
        <end position="260"/>
    </location>
</feature>
<organism evidence="7 8">
    <name type="scientific">Mycena citricolor</name>
    <dbReference type="NCBI Taxonomy" id="2018698"/>
    <lineage>
        <taxon>Eukaryota</taxon>
        <taxon>Fungi</taxon>
        <taxon>Dikarya</taxon>
        <taxon>Basidiomycota</taxon>
        <taxon>Agaricomycotina</taxon>
        <taxon>Agaricomycetes</taxon>
        <taxon>Agaricomycetidae</taxon>
        <taxon>Agaricales</taxon>
        <taxon>Marasmiineae</taxon>
        <taxon>Mycenaceae</taxon>
        <taxon>Mycena</taxon>
    </lineage>
</organism>
<dbReference type="InterPro" id="IPR015943">
    <property type="entry name" value="WD40/YVTN_repeat-like_dom_sf"/>
</dbReference>
<evidence type="ECO:0000313" key="7">
    <source>
        <dbReference type="EMBL" id="CAK5280201.1"/>
    </source>
</evidence>
<evidence type="ECO:0000256" key="6">
    <source>
        <dbReference type="PROSITE-ProRule" id="PRU00221"/>
    </source>
</evidence>
<protein>
    <recommendedName>
        <fullName evidence="9">WD40 repeat-like protein</fullName>
    </recommendedName>
</protein>
<dbReference type="SUPFAM" id="SSF50978">
    <property type="entry name" value="WD40 repeat-like"/>
    <property type="match status" value="1"/>
</dbReference>
<accession>A0AAD2HRU8</accession>
<dbReference type="InterPro" id="IPR001680">
    <property type="entry name" value="WD40_rpt"/>
</dbReference>
<dbReference type="InterPro" id="IPR036322">
    <property type="entry name" value="WD40_repeat_dom_sf"/>
</dbReference>
<sequence>MTTHTVTRVIQLKRSSGAYRTGSVQFFPWTLDSSKEVFDGKWHLSTSWRSMIDQYSQSFVAGYNAQLYILCTDKKLEEIVSLDVSLPDPPNDPDDPTIAAWALCSEPSPEPLIILADHRCIFVYSVRKRAVVGYVRGHGGRITSISVHPTRPNIFASTSADFTVRIYNLDLKQEENLRTPKWPPLGIPVHGSAALGIDGVDAVGRGYGRCIQLLVGGRAGGHNWEVGTSAFHPRLPLLATGGVDRYVKIWRIHLGSTNVVREDKPLFSSAITTSRVLSIAWLAEDVLMTHTATTFTPRKAESDDDEPGMPEPEIEPATLDVFQWLGCERYFPDGDPEPDSLLRGGASDYQNSASYMKLSSLDLPLDRSLQDREAITNLSQTRVSASQKGHCLVMNAQSRIRARGSTSLNFVSLDISQMEPLCRPMTPTALDVDVALKRLRLEPGPNDPRPDHQNPLFMSCSQTPSHIIAIDSVGKVWILRSM</sequence>
<dbReference type="PROSITE" id="PS50082">
    <property type="entry name" value="WD_REPEATS_2"/>
    <property type="match status" value="2"/>
</dbReference>
<evidence type="ECO:0000256" key="1">
    <source>
        <dbReference type="ARBA" id="ARBA00008075"/>
    </source>
</evidence>
<dbReference type="PROSITE" id="PS50294">
    <property type="entry name" value="WD_REPEATS_REGION"/>
    <property type="match status" value="1"/>
</dbReference>
<keyword evidence="3" id="KW-0677">Repeat</keyword>
<comment type="similarity">
    <text evidence="1">Belongs to the WD repeat ESC family.</text>
</comment>